<dbReference type="InterPro" id="IPR008928">
    <property type="entry name" value="6-hairpin_glycosidase_sf"/>
</dbReference>
<reference evidence="3" key="1">
    <citation type="submission" date="2023-03" db="EMBL/GenBank/DDBJ databases">
        <title>Lomoglobus Profundus gen. nov., sp. nov., a novel member of the phylum Verrucomicrobia, isolated from deep-marine sediment of South China Sea.</title>
        <authorList>
            <person name="Ahmad T."/>
            <person name="Ishaq S.E."/>
            <person name="Wang F."/>
        </authorList>
    </citation>
    <scope>NUCLEOTIDE SEQUENCE</scope>
    <source>
        <strain evidence="3">LMO-M01</strain>
    </source>
</reference>
<evidence type="ECO:0000256" key="1">
    <source>
        <dbReference type="SAM" id="SignalP"/>
    </source>
</evidence>
<dbReference type="PANTHER" id="PTHR42899">
    <property type="entry name" value="SPERMATOGENESIS-ASSOCIATED PROTEIN 20"/>
    <property type="match status" value="1"/>
</dbReference>
<dbReference type="SUPFAM" id="SSF48208">
    <property type="entry name" value="Six-hairpin glycosidases"/>
    <property type="match status" value="1"/>
</dbReference>
<feature type="signal peptide" evidence="1">
    <location>
        <begin position="1"/>
        <end position="22"/>
    </location>
</feature>
<dbReference type="InterPro" id="IPR004879">
    <property type="entry name" value="Ssp411-like_TRX"/>
</dbReference>
<dbReference type="Gene3D" id="3.40.30.10">
    <property type="entry name" value="Glutaredoxin"/>
    <property type="match status" value="1"/>
</dbReference>
<dbReference type="InterPro" id="IPR024705">
    <property type="entry name" value="Ssp411"/>
</dbReference>
<dbReference type="InterPro" id="IPR036249">
    <property type="entry name" value="Thioredoxin-like_sf"/>
</dbReference>
<evidence type="ECO:0000313" key="4">
    <source>
        <dbReference type="Proteomes" id="UP001218638"/>
    </source>
</evidence>
<organism evidence="3 4">
    <name type="scientific">Synoicihabitans lomoniglobus</name>
    <dbReference type="NCBI Taxonomy" id="2909285"/>
    <lineage>
        <taxon>Bacteria</taxon>
        <taxon>Pseudomonadati</taxon>
        <taxon>Verrucomicrobiota</taxon>
        <taxon>Opitutia</taxon>
        <taxon>Opitutales</taxon>
        <taxon>Opitutaceae</taxon>
        <taxon>Synoicihabitans</taxon>
    </lineage>
</organism>
<dbReference type="Proteomes" id="UP001218638">
    <property type="component" value="Chromosome"/>
</dbReference>
<evidence type="ECO:0000259" key="2">
    <source>
        <dbReference type="Pfam" id="PF03190"/>
    </source>
</evidence>
<evidence type="ECO:0000313" key="3">
    <source>
        <dbReference type="EMBL" id="WED63825.1"/>
    </source>
</evidence>
<dbReference type="RefSeq" id="WP_330930528.1">
    <property type="nucleotide sequence ID" value="NZ_CP119075.1"/>
</dbReference>
<protein>
    <submittedName>
        <fullName evidence="3">DUF255 domain-containing protein</fullName>
    </submittedName>
</protein>
<feature type="chain" id="PRO_5042026931" evidence="1">
    <location>
        <begin position="23"/>
        <end position="560"/>
    </location>
</feature>
<name>A0AAE9ZRC7_9BACT</name>
<dbReference type="EMBL" id="CP119075">
    <property type="protein sequence ID" value="WED63825.1"/>
    <property type="molecule type" value="Genomic_DNA"/>
</dbReference>
<dbReference type="KEGG" id="slom:PXH66_15920"/>
<feature type="domain" description="Spermatogenesis-associated protein 20-like TRX" evidence="2">
    <location>
        <begin position="23"/>
        <end position="163"/>
    </location>
</feature>
<keyword evidence="1" id="KW-0732">Signal</keyword>
<dbReference type="GO" id="GO:0005975">
    <property type="term" value="P:carbohydrate metabolic process"/>
    <property type="evidence" value="ECO:0007669"/>
    <property type="project" value="InterPro"/>
</dbReference>
<dbReference type="PANTHER" id="PTHR42899:SF1">
    <property type="entry name" value="SPERMATOGENESIS-ASSOCIATED PROTEIN 20"/>
    <property type="match status" value="1"/>
</dbReference>
<gene>
    <name evidence="3" type="ORF">PXH66_15920</name>
</gene>
<dbReference type="SUPFAM" id="SSF52833">
    <property type="entry name" value="Thioredoxin-like"/>
    <property type="match status" value="1"/>
</dbReference>
<accession>A0AAE9ZRC7</accession>
<dbReference type="AlphaFoldDB" id="A0AAE9ZRC7"/>
<dbReference type="Pfam" id="PF03190">
    <property type="entry name" value="Thioredox_DsbH"/>
    <property type="match status" value="1"/>
</dbReference>
<proteinExistence type="predicted"/>
<sequence>MPKARSLFAPLLLLCFALTCTAEIPWLDSVDAGQAAAAKRDLPLYIAVSDPLNELDGAMHRQTFANAEVAAFLQANFVCVLVNRDAAPGLAAYGQQWLAADQKIAGWPLNLWFTPELQPIEGASYLPPTEEWGREGFMVVAGRVAERWTADAGAVRRGAENTQRLIADYLPFAAEPVDDLADALRLAAEDWIAIAQPETGTFGDAPHRLEPELIRFLIARGGETRAVALAALRTRLTSALRDPLDGGFYRATADGAGGIPVFQKRLTDQARIALACLDAAAVDDDPLFAAGARSALQYVINRLSPSDGTFYIGDDATESSATAGQTWSWTELVDLVGEDFAAQLGAKPDGNVNADEDLEGLHAGRNILRASPLALPARATFESRSKLISARAARAQTVVKTIATAGAHGLMLHAMQRAGDELQDLDFGAYAIAIQATLKRDFGVGTEFFSRIARTEIAPTPEDYVLVALGMNDAALAARADQLFFDDEFALYYATADEVLGTRPVWWQPTSGDLPAPSVWRLLLDHAPAGLAAEVAAPFDNPDVPPPGAVLLALQHTLTE</sequence>
<keyword evidence="4" id="KW-1185">Reference proteome</keyword>